<gene>
    <name evidence="3" type="ordered locus">Plabr_4456</name>
</gene>
<evidence type="ECO:0000313" key="4">
    <source>
        <dbReference type="Proteomes" id="UP000006860"/>
    </source>
</evidence>
<evidence type="ECO:0000256" key="1">
    <source>
        <dbReference type="SAM" id="MobiDB-lite"/>
    </source>
</evidence>
<dbReference type="Proteomes" id="UP000006860">
    <property type="component" value="Chromosome"/>
</dbReference>
<feature type="region of interest" description="Disordered" evidence="1">
    <location>
        <begin position="1"/>
        <end position="22"/>
    </location>
</feature>
<dbReference type="HOGENOM" id="CLU_049726_0_0_0"/>
<organism evidence="3 4">
    <name type="scientific">Rubinisphaera brasiliensis (strain ATCC 49424 / DSM 5305 / JCM 21570 / IAM 15109 / NBRC 103401 / IFAM 1448)</name>
    <name type="common">Planctomyces brasiliensis</name>
    <dbReference type="NCBI Taxonomy" id="756272"/>
    <lineage>
        <taxon>Bacteria</taxon>
        <taxon>Pseudomonadati</taxon>
        <taxon>Planctomycetota</taxon>
        <taxon>Planctomycetia</taxon>
        <taxon>Planctomycetales</taxon>
        <taxon>Planctomycetaceae</taxon>
        <taxon>Rubinisphaera</taxon>
    </lineage>
</organism>
<evidence type="ECO:0000259" key="2">
    <source>
        <dbReference type="Pfam" id="PF01370"/>
    </source>
</evidence>
<feature type="domain" description="NAD-dependent epimerase/dehydratase" evidence="2">
    <location>
        <begin position="26"/>
        <end position="260"/>
    </location>
</feature>
<feature type="compositionally biased region" description="Polar residues" evidence="1">
    <location>
        <begin position="1"/>
        <end position="17"/>
    </location>
</feature>
<keyword evidence="4" id="KW-1185">Reference proteome</keyword>
<dbReference type="KEGG" id="pbs:Plabr_4456"/>
<dbReference type="SUPFAM" id="SSF51735">
    <property type="entry name" value="NAD(P)-binding Rossmann-fold domains"/>
    <property type="match status" value="1"/>
</dbReference>
<reference evidence="4" key="1">
    <citation type="submission" date="2011-02" db="EMBL/GenBank/DDBJ databases">
        <title>The complete genome of Planctomyces brasiliensis DSM 5305.</title>
        <authorList>
            <person name="Lucas S."/>
            <person name="Copeland A."/>
            <person name="Lapidus A."/>
            <person name="Bruce D."/>
            <person name="Goodwin L."/>
            <person name="Pitluck S."/>
            <person name="Kyrpides N."/>
            <person name="Mavromatis K."/>
            <person name="Pagani I."/>
            <person name="Ivanova N."/>
            <person name="Ovchinnikova G."/>
            <person name="Lu M."/>
            <person name="Detter J.C."/>
            <person name="Han C."/>
            <person name="Land M."/>
            <person name="Hauser L."/>
            <person name="Markowitz V."/>
            <person name="Cheng J.-F."/>
            <person name="Hugenholtz P."/>
            <person name="Woyke T."/>
            <person name="Wu D."/>
            <person name="Tindall B."/>
            <person name="Pomrenke H.G."/>
            <person name="Brambilla E."/>
            <person name="Klenk H.-P."/>
            <person name="Eisen J.A."/>
        </authorList>
    </citation>
    <scope>NUCLEOTIDE SEQUENCE [LARGE SCALE GENOMIC DNA]</scope>
    <source>
        <strain evidence="4">ATCC 49424 / DSM 5305 / JCM 21570 / NBRC 103401 / IFAM 1448</strain>
    </source>
</reference>
<dbReference type="InterPro" id="IPR036291">
    <property type="entry name" value="NAD(P)-bd_dom_sf"/>
</dbReference>
<proteinExistence type="predicted"/>
<dbReference type="InterPro" id="IPR050177">
    <property type="entry name" value="Lipid_A_modif_metabolic_enz"/>
</dbReference>
<evidence type="ECO:0000313" key="3">
    <source>
        <dbReference type="EMBL" id="ADY62028.1"/>
    </source>
</evidence>
<dbReference type="AlphaFoldDB" id="F0SLC2"/>
<dbReference type="PANTHER" id="PTHR43245">
    <property type="entry name" value="BIFUNCTIONAL POLYMYXIN RESISTANCE PROTEIN ARNA"/>
    <property type="match status" value="1"/>
</dbReference>
<accession>F0SLC2</accession>
<dbReference type="STRING" id="756272.Plabr_4456"/>
<dbReference type="EMBL" id="CP002546">
    <property type="protein sequence ID" value="ADY62028.1"/>
    <property type="molecule type" value="Genomic_DNA"/>
</dbReference>
<dbReference type="OrthoDB" id="9814124at2"/>
<dbReference type="eggNOG" id="COG0451">
    <property type="taxonomic scope" value="Bacteria"/>
</dbReference>
<protein>
    <submittedName>
        <fullName evidence="3">NAD-dependent epimerase/dehydratase</fullName>
    </submittedName>
</protein>
<name>F0SLC2_RUBBR</name>
<dbReference type="Pfam" id="PF01370">
    <property type="entry name" value="Epimerase"/>
    <property type="match status" value="1"/>
</dbReference>
<sequence>MTTSENTASENTATDQSAPHESREVVLITGAGGLIGSYVIRRLSEEYTLIGLDITPPKRETDAIDFIKTDLTEEDSIQSSLSEVKSQYGTRIASVVHLAAYYDFSGDPSPMYDELTVEGTRRFIRALKSQNFNVEQFIFSSSMLVMKPGKDGQQISEESETQAEWAYPQSKLDAEAVINDEAGDMPTVMLRIAGVYDEKGHSLPVGQQIARIYEKQMESYVFPGDPDHGQAVVHLEDLADCFYRAIQNRKALSDSEMFLIAEPDVVSYGELQDVIGEHLHGAEWPTIRIPKFVAKTGAYVQNKLSSGEDQFIKPWMVDLADAHYAPDVSRANNRLNWYPEKRLRDTLPTILSFLKQNPQAFYKENGLSMPEGMKQKN</sequence>
<dbReference type="Gene3D" id="3.40.50.720">
    <property type="entry name" value="NAD(P)-binding Rossmann-like Domain"/>
    <property type="match status" value="1"/>
</dbReference>
<dbReference type="InterPro" id="IPR001509">
    <property type="entry name" value="Epimerase_deHydtase"/>
</dbReference>